<dbReference type="InterPro" id="IPR010992">
    <property type="entry name" value="IHF-like_DNA-bd_dom_sf"/>
</dbReference>
<dbReference type="EMBL" id="CABDVL010000003">
    <property type="protein sequence ID" value="VTM53969.1"/>
    <property type="molecule type" value="Genomic_DNA"/>
</dbReference>
<proteinExistence type="inferred from homology"/>
<dbReference type="Gene3D" id="4.10.520.10">
    <property type="entry name" value="IHF-like DNA-binding proteins"/>
    <property type="match status" value="1"/>
</dbReference>
<keyword evidence="2" id="KW-0238">DNA-binding</keyword>
<dbReference type="AlphaFoldDB" id="A0A4P0Y1R5"/>
<comment type="similarity">
    <text evidence="1">Belongs to the bacterial histone-like protein family.</text>
</comment>
<organism evidence="3">
    <name type="scientific">Klebsiella pneumoniae</name>
    <dbReference type="NCBI Taxonomy" id="573"/>
    <lineage>
        <taxon>Bacteria</taxon>
        <taxon>Pseudomonadati</taxon>
        <taxon>Pseudomonadota</taxon>
        <taxon>Gammaproteobacteria</taxon>
        <taxon>Enterobacterales</taxon>
        <taxon>Enterobacteriaceae</taxon>
        <taxon>Klebsiella/Raoultella group</taxon>
        <taxon>Klebsiella</taxon>
        <taxon>Klebsiella pneumoniae complex</taxon>
    </lineage>
</organism>
<protein>
    <submittedName>
        <fullName evidence="3">Integration host factor subunit beta</fullName>
    </submittedName>
</protein>
<accession>A0A4P0Y1R5</accession>
<evidence type="ECO:0000256" key="1">
    <source>
        <dbReference type="ARBA" id="ARBA00010529"/>
    </source>
</evidence>
<evidence type="ECO:0000256" key="2">
    <source>
        <dbReference type="ARBA" id="ARBA00023125"/>
    </source>
</evidence>
<reference evidence="3" key="1">
    <citation type="submission" date="2019-04" db="EMBL/GenBank/DDBJ databases">
        <authorList>
            <consortium name="Pathogen Informatics"/>
        </authorList>
    </citation>
    <scope>NUCLEOTIDE SEQUENCE</scope>
    <source>
        <strain evidence="3">NCTC9183</strain>
    </source>
</reference>
<sequence>MTKSELIERLASQQSHIPAKAVEDAVKEMLEHMASTLAQGERIEIRGSAAFLCTIEHLAPDVTRKLVIKSNWKVSTFRTLSPGKNYVTAPIFMKGELHDVQPA</sequence>
<dbReference type="SUPFAM" id="SSF47729">
    <property type="entry name" value="IHF-like DNA-binding proteins"/>
    <property type="match status" value="1"/>
</dbReference>
<evidence type="ECO:0000313" key="3">
    <source>
        <dbReference type="EMBL" id="VTM53969.1"/>
    </source>
</evidence>
<gene>
    <name evidence="3" type="primary">ihfB</name>
    <name evidence="3" type="ORF">NCTC9183_02781</name>
</gene>
<dbReference type="Pfam" id="PF00216">
    <property type="entry name" value="Bac_DNA_binding"/>
    <property type="match status" value="1"/>
</dbReference>
<dbReference type="GO" id="GO:0003677">
    <property type="term" value="F:DNA binding"/>
    <property type="evidence" value="ECO:0007669"/>
    <property type="project" value="UniProtKB-KW"/>
</dbReference>
<name>A0A4P0Y1R5_KLEPN</name>
<dbReference type="InterPro" id="IPR000119">
    <property type="entry name" value="Hist_DNA-bd"/>
</dbReference>
<dbReference type="Proteomes" id="UP000507695">
    <property type="component" value="Unassembled WGS sequence"/>
</dbReference>
<dbReference type="GO" id="GO:0030527">
    <property type="term" value="F:structural constituent of chromatin"/>
    <property type="evidence" value="ECO:0007669"/>
    <property type="project" value="InterPro"/>
</dbReference>